<feature type="domain" description="BIG2" evidence="1">
    <location>
        <begin position="105"/>
        <end position="178"/>
    </location>
</feature>
<accession>A0A3D2X711</accession>
<reference evidence="2 3" key="1">
    <citation type="journal article" date="2018" name="Nat. Biotechnol.">
        <title>A standardized bacterial taxonomy based on genome phylogeny substantially revises the tree of life.</title>
        <authorList>
            <person name="Parks D.H."/>
            <person name="Chuvochina M."/>
            <person name="Waite D.W."/>
            <person name="Rinke C."/>
            <person name="Skarshewski A."/>
            <person name="Chaumeil P.A."/>
            <person name="Hugenholtz P."/>
        </authorList>
    </citation>
    <scope>NUCLEOTIDE SEQUENCE [LARGE SCALE GENOMIC DNA]</scope>
    <source>
        <strain evidence="2">UBA11728</strain>
    </source>
</reference>
<dbReference type="EMBL" id="DPVV01000369">
    <property type="protein sequence ID" value="HCL02919.1"/>
    <property type="molecule type" value="Genomic_DNA"/>
</dbReference>
<dbReference type="SUPFAM" id="SSF49373">
    <property type="entry name" value="Invasin/intimin cell-adhesion fragments"/>
    <property type="match status" value="4"/>
</dbReference>
<protein>
    <recommendedName>
        <fullName evidence="1">BIG2 domain-containing protein</fullName>
    </recommendedName>
</protein>
<dbReference type="PANTHER" id="PTHR23019:SF0">
    <property type="entry name" value="NUCLEAR PORE MEMBRANE GLYCOPROTEIN 210"/>
    <property type="match status" value="1"/>
</dbReference>
<evidence type="ECO:0000313" key="3">
    <source>
        <dbReference type="Proteomes" id="UP000262969"/>
    </source>
</evidence>
<dbReference type="PANTHER" id="PTHR23019">
    <property type="entry name" value="NUCLEAR PORE MEMBRANE GLYCOPROTEIN GP210-RELATED"/>
    <property type="match status" value="1"/>
</dbReference>
<dbReference type="Pfam" id="PF02368">
    <property type="entry name" value="Big_2"/>
    <property type="match status" value="2"/>
</dbReference>
<name>A0A3D2X711_9FIRM</name>
<dbReference type="Proteomes" id="UP000262969">
    <property type="component" value="Unassembled WGS sequence"/>
</dbReference>
<comment type="caution">
    <text evidence="2">The sequence shown here is derived from an EMBL/GenBank/DDBJ whole genome shotgun (WGS) entry which is preliminary data.</text>
</comment>
<dbReference type="InterPro" id="IPR045197">
    <property type="entry name" value="NUP210-like"/>
</dbReference>
<dbReference type="InterPro" id="IPR008964">
    <property type="entry name" value="Invasin/intimin_cell_adhesion"/>
</dbReference>
<proteinExistence type="predicted"/>
<gene>
    <name evidence="2" type="ORF">DHW61_11000</name>
</gene>
<sequence length="331" mass="35566">MTAKKIKLFFLSLILIFICTTPILPNQASASSFVIILRQDVTLNIGEEYQLFPLSNTINIPQFKSSNSKVATVSALGKVIAKKPGTTKITVTVGKENTTCQITVRETKITLNEQKVSLENGETFRLSATTSDGSFVTYKSSKKSVATIDDTGLITAVKPGTTTMTVSANGTKSLCNITVKKPTVKLDRTSIKIFRGQSYTLTASVSSRISPTYKSNKKSVAIVDSNGTITAMKHGVATITATVDGVSTTCIVTVKQPEITLNQYEIHMEKGDRKTLYATVSSGNTPVFSTSNSNVITVDKAGKISAIKKGTAYVYCQEDGVKVKCKVIVSE</sequence>
<feature type="domain" description="BIG2" evidence="1">
    <location>
        <begin position="255"/>
        <end position="326"/>
    </location>
</feature>
<dbReference type="InterPro" id="IPR003343">
    <property type="entry name" value="Big_2"/>
</dbReference>
<organism evidence="2 3">
    <name type="scientific">Lachnoclostridium phytofermentans</name>
    <dbReference type="NCBI Taxonomy" id="66219"/>
    <lineage>
        <taxon>Bacteria</taxon>
        <taxon>Bacillati</taxon>
        <taxon>Bacillota</taxon>
        <taxon>Clostridia</taxon>
        <taxon>Lachnospirales</taxon>
        <taxon>Lachnospiraceae</taxon>
    </lineage>
</organism>
<evidence type="ECO:0000259" key="1">
    <source>
        <dbReference type="SMART" id="SM00635"/>
    </source>
</evidence>
<feature type="domain" description="BIG2" evidence="1">
    <location>
        <begin position="30"/>
        <end position="103"/>
    </location>
</feature>
<evidence type="ECO:0000313" key="2">
    <source>
        <dbReference type="EMBL" id="HCL02919.1"/>
    </source>
</evidence>
<dbReference type="Pfam" id="PF22359">
    <property type="entry name" value="Big-like"/>
    <property type="match status" value="1"/>
</dbReference>
<dbReference type="AlphaFoldDB" id="A0A3D2X711"/>
<dbReference type="Gene3D" id="2.60.40.1080">
    <property type="match status" value="4"/>
</dbReference>
<dbReference type="InterPro" id="IPR054604">
    <property type="entry name" value="SbsC_Big-like"/>
</dbReference>
<feature type="domain" description="BIG2" evidence="1">
    <location>
        <begin position="180"/>
        <end position="253"/>
    </location>
</feature>
<dbReference type="SMART" id="SM00635">
    <property type="entry name" value="BID_2"/>
    <property type="match status" value="4"/>
</dbReference>